<sequence>MKAVVNTRIPTSESRIGANISHQFVSSSVSSQASTYVCFITSEYVHMDRYNNIKKTGFDLFS</sequence>
<evidence type="ECO:0000313" key="2">
    <source>
        <dbReference type="Proteomes" id="UP000215914"/>
    </source>
</evidence>
<keyword evidence="2" id="KW-1185">Reference proteome</keyword>
<name>A0A9K3HQP3_HELAN</name>
<dbReference type="EMBL" id="MNCJ02000326">
    <property type="protein sequence ID" value="KAF5782713.1"/>
    <property type="molecule type" value="Genomic_DNA"/>
</dbReference>
<dbReference type="Gramene" id="mRNA:HanXRQr2_Chr11g0499221">
    <property type="protein sequence ID" value="mRNA:HanXRQr2_Chr11g0499221"/>
    <property type="gene ID" value="HanXRQr2_Chr11g0499221"/>
</dbReference>
<reference evidence="1" key="2">
    <citation type="submission" date="2020-06" db="EMBL/GenBank/DDBJ databases">
        <title>Helianthus annuus Genome sequencing and assembly Release 2.</title>
        <authorList>
            <person name="Gouzy J."/>
            <person name="Langlade N."/>
            <person name="Munos S."/>
        </authorList>
    </citation>
    <scope>NUCLEOTIDE SEQUENCE</scope>
    <source>
        <tissue evidence="1">Leaves</tissue>
    </source>
</reference>
<dbReference type="Proteomes" id="UP000215914">
    <property type="component" value="Unassembled WGS sequence"/>
</dbReference>
<protein>
    <submittedName>
        <fullName evidence="1">Uncharacterized protein</fullName>
    </submittedName>
</protein>
<evidence type="ECO:0000313" key="1">
    <source>
        <dbReference type="EMBL" id="KAF5782713.1"/>
    </source>
</evidence>
<reference evidence="1" key="1">
    <citation type="journal article" date="2017" name="Nature">
        <title>The sunflower genome provides insights into oil metabolism, flowering and Asterid evolution.</title>
        <authorList>
            <person name="Badouin H."/>
            <person name="Gouzy J."/>
            <person name="Grassa C.J."/>
            <person name="Murat F."/>
            <person name="Staton S.E."/>
            <person name="Cottret L."/>
            <person name="Lelandais-Briere C."/>
            <person name="Owens G.L."/>
            <person name="Carrere S."/>
            <person name="Mayjonade B."/>
            <person name="Legrand L."/>
            <person name="Gill N."/>
            <person name="Kane N.C."/>
            <person name="Bowers J.E."/>
            <person name="Hubner S."/>
            <person name="Bellec A."/>
            <person name="Berard A."/>
            <person name="Berges H."/>
            <person name="Blanchet N."/>
            <person name="Boniface M.C."/>
            <person name="Brunel D."/>
            <person name="Catrice O."/>
            <person name="Chaidir N."/>
            <person name="Claudel C."/>
            <person name="Donnadieu C."/>
            <person name="Faraut T."/>
            <person name="Fievet G."/>
            <person name="Helmstetter N."/>
            <person name="King M."/>
            <person name="Knapp S.J."/>
            <person name="Lai Z."/>
            <person name="Le Paslier M.C."/>
            <person name="Lippi Y."/>
            <person name="Lorenzon L."/>
            <person name="Mandel J.R."/>
            <person name="Marage G."/>
            <person name="Marchand G."/>
            <person name="Marquand E."/>
            <person name="Bret-Mestries E."/>
            <person name="Morien E."/>
            <person name="Nambeesan S."/>
            <person name="Nguyen T."/>
            <person name="Pegot-Espagnet P."/>
            <person name="Pouilly N."/>
            <person name="Raftis F."/>
            <person name="Sallet E."/>
            <person name="Schiex T."/>
            <person name="Thomas J."/>
            <person name="Vandecasteele C."/>
            <person name="Vares D."/>
            <person name="Vear F."/>
            <person name="Vautrin S."/>
            <person name="Crespi M."/>
            <person name="Mangin B."/>
            <person name="Burke J.M."/>
            <person name="Salse J."/>
            <person name="Munos S."/>
            <person name="Vincourt P."/>
            <person name="Rieseberg L.H."/>
            <person name="Langlade N.B."/>
        </authorList>
    </citation>
    <scope>NUCLEOTIDE SEQUENCE</scope>
    <source>
        <tissue evidence="1">Leaves</tissue>
    </source>
</reference>
<proteinExistence type="predicted"/>
<comment type="caution">
    <text evidence="1">The sequence shown here is derived from an EMBL/GenBank/DDBJ whole genome shotgun (WGS) entry which is preliminary data.</text>
</comment>
<organism evidence="1 2">
    <name type="scientific">Helianthus annuus</name>
    <name type="common">Common sunflower</name>
    <dbReference type="NCBI Taxonomy" id="4232"/>
    <lineage>
        <taxon>Eukaryota</taxon>
        <taxon>Viridiplantae</taxon>
        <taxon>Streptophyta</taxon>
        <taxon>Embryophyta</taxon>
        <taxon>Tracheophyta</taxon>
        <taxon>Spermatophyta</taxon>
        <taxon>Magnoliopsida</taxon>
        <taxon>eudicotyledons</taxon>
        <taxon>Gunneridae</taxon>
        <taxon>Pentapetalae</taxon>
        <taxon>asterids</taxon>
        <taxon>campanulids</taxon>
        <taxon>Asterales</taxon>
        <taxon>Asteraceae</taxon>
        <taxon>Asteroideae</taxon>
        <taxon>Heliantheae alliance</taxon>
        <taxon>Heliantheae</taxon>
        <taxon>Helianthus</taxon>
    </lineage>
</organism>
<gene>
    <name evidence="1" type="ORF">HanXRQr2_Chr11g0499221</name>
</gene>
<accession>A0A9K3HQP3</accession>
<dbReference type="AlphaFoldDB" id="A0A9K3HQP3"/>